<dbReference type="SUPFAM" id="SSF110455">
    <property type="entry name" value="Toprim domain"/>
    <property type="match status" value="1"/>
</dbReference>
<reference evidence="1" key="1">
    <citation type="journal article" date="2010" name="Environ. Microbiol.">
        <title>Homologues of nitrite reductases in ammonia-oxidizing archaea: diversity and genomic context.</title>
        <authorList>
            <person name="Bartossek R."/>
            <person name="Nicol G.W."/>
            <person name="Lanzen A."/>
            <person name="Klenk H.P."/>
            <person name="Schleper C."/>
        </authorList>
    </citation>
    <scope>NUCLEOTIDE SEQUENCE</scope>
</reference>
<dbReference type="PANTHER" id="PTHR39964:SF2">
    <property type="entry name" value="UPF0292 PROTEIN MJ1624"/>
    <property type="match status" value="1"/>
</dbReference>
<protein>
    <submittedName>
        <fullName evidence="1">TOPRIM domain-containing protein</fullName>
    </submittedName>
</protein>
<accession>D4N6Y1</accession>
<dbReference type="PANTHER" id="PTHR39964">
    <property type="entry name" value="UPF0292 PROTEIN TK1411"/>
    <property type="match status" value="1"/>
</dbReference>
<gene>
    <name evidence="1" type="ORF">29d5orf19</name>
</gene>
<name>D4N6Y1_9CREN</name>
<sequence length="139" mass="16072">MMHEREEIALKIREFIESLNQECMAGAIVTIEGKKDESALRELGFSGEILVYNNFKGITNFVDHVSWSGRKVILLLDRDKKGRTLTSKIFKKLDLFGCHDGLYYKKLFVRITHGKIMCVENLSNYCLPFAEKYPKSTYP</sequence>
<dbReference type="Gene3D" id="3.40.1360.10">
    <property type="match status" value="1"/>
</dbReference>
<dbReference type="AlphaFoldDB" id="D4N6Y1"/>
<organism evidence="1">
    <name type="scientific">uncultured crenarchaeote 29d5</name>
    <dbReference type="NCBI Taxonomy" id="684057"/>
    <lineage>
        <taxon>Archaea</taxon>
        <taxon>Thermoproteota</taxon>
        <taxon>environmental samples</taxon>
    </lineage>
</organism>
<evidence type="ECO:0000313" key="1">
    <source>
        <dbReference type="EMBL" id="ACY24467.1"/>
    </source>
</evidence>
<dbReference type="EMBL" id="GU059106">
    <property type="protein sequence ID" value="ACY24467.1"/>
    <property type="molecule type" value="Genomic_DNA"/>
</dbReference>
<proteinExistence type="predicted"/>